<evidence type="ECO:0000313" key="2">
    <source>
        <dbReference type="EMBL" id="PMD15199.1"/>
    </source>
</evidence>
<feature type="region of interest" description="Disordered" evidence="1">
    <location>
        <begin position="1"/>
        <end position="97"/>
    </location>
</feature>
<dbReference type="STRING" id="1745343.A0A2J6PMF8"/>
<accession>A0A2J6PMF8</accession>
<keyword evidence="3" id="KW-1185">Reference proteome</keyword>
<name>A0A2J6PMF8_9HELO</name>
<dbReference type="Proteomes" id="UP000235672">
    <property type="component" value="Unassembled WGS sequence"/>
</dbReference>
<proteinExistence type="predicted"/>
<dbReference type="PANTHER" id="PTHR42032:SF1">
    <property type="entry name" value="YALI0E30679P"/>
    <property type="match status" value="1"/>
</dbReference>
<evidence type="ECO:0000313" key="3">
    <source>
        <dbReference type="Proteomes" id="UP000235672"/>
    </source>
</evidence>
<dbReference type="PANTHER" id="PTHR42032">
    <property type="entry name" value="YALI0E30679P"/>
    <property type="match status" value="1"/>
</dbReference>
<dbReference type="AlphaFoldDB" id="A0A2J6PMF8"/>
<organism evidence="2 3">
    <name type="scientific">Hyaloscypha hepaticicola</name>
    <dbReference type="NCBI Taxonomy" id="2082293"/>
    <lineage>
        <taxon>Eukaryota</taxon>
        <taxon>Fungi</taxon>
        <taxon>Dikarya</taxon>
        <taxon>Ascomycota</taxon>
        <taxon>Pezizomycotina</taxon>
        <taxon>Leotiomycetes</taxon>
        <taxon>Helotiales</taxon>
        <taxon>Hyaloscyphaceae</taxon>
        <taxon>Hyaloscypha</taxon>
    </lineage>
</organism>
<feature type="region of interest" description="Disordered" evidence="1">
    <location>
        <begin position="446"/>
        <end position="480"/>
    </location>
</feature>
<feature type="compositionally biased region" description="Basic and acidic residues" evidence="1">
    <location>
        <begin position="80"/>
        <end position="94"/>
    </location>
</feature>
<evidence type="ECO:0000256" key="1">
    <source>
        <dbReference type="SAM" id="MobiDB-lite"/>
    </source>
</evidence>
<sequence>MAEVASPPAGSPLRRALTGEESAQLRRRPPTNRFSTTVDEGGAPAPSGRRRSSNFSDYSLREARRSFQSSTDDLLLPKPGRGEGMDGEGRKEGEGSSAWHSAPLAFALLPALGGMLFTNGSSVITDIMLLGLAAIFLNWSVRIPWDWYHSAQAIRKKEEYNGDTMILEESEDDNALIFSTATLEGVPEEEIPEQTPPPKPVRRLPTHEAATNELYRHEMLALLSCFVFPVLGAYLLHTIRSQLTRPSEGLVSNYNLTIFLLASELRPMAHLVKLTRSRTLHLQRVVNSNPYDTIKGKGDGDAKDLVRRLEDLEARASTAETPANSEPALSGKQSAVLTTEVRRALQPDLDALNRAVRRYEKRATLQAFQTDSRLHEMEARLNDAISLAAAAANNGQRQRGITGIVVEWAATAIVLPVQAFGALAALPLKTIIAIISYGKKRVVGAPQATDRGKRAVNGRYPSTGRAERLPGRPVKKVPLG</sequence>
<gene>
    <name evidence="2" type="ORF">NA56DRAFT_582432</name>
</gene>
<reference evidence="2 3" key="1">
    <citation type="submission" date="2016-05" db="EMBL/GenBank/DDBJ databases">
        <title>A degradative enzymes factory behind the ericoid mycorrhizal symbiosis.</title>
        <authorList>
            <consortium name="DOE Joint Genome Institute"/>
            <person name="Martino E."/>
            <person name="Morin E."/>
            <person name="Grelet G."/>
            <person name="Kuo A."/>
            <person name="Kohler A."/>
            <person name="Daghino S."/>
            <person name="Barry K."/>
            <person name="Choi C."/>
            <person name="Cichocki N."/>
            <person name="Clum A."/>
            <person name="Copeland A."/>
            <person name="Hainaut M."/>
            <person name="Haridas S."/>
            <person name="Labutti K."/>
            <person name="Lindquist E."/>
            <person name="Lipzen A."/>
            <person name="Khouja H.-R."/>
            <person name="Murat C."/>
            <person name="Ohm R."/>
            <person name="Olson A."/>
            <person name="Spatafora J."/>
            <person name="Veneault-Fourrey C."/>
            <person name="Henrissat B."/>
            <person name="Grigoriev I."/>
            <person name="Martin F."/>
            <person name="Perotto S."/>
        </authorList>
    </citation>
    <scope>NUCLEOTIDE SEQUENCE [LARGE SCALE GENOMIC DNA]</scope>
    <source>
        <strain evidence="2 3">UAMH 7357</strain>
    </source>
</reference>
<protein>
    <submittedName>
        <fullName evidence="2">Uncharacterized protein</fullName>
    </submittedName>
</protein>
<dbReference type="EMBL" id="KZ613515">
    <property type="protein sequence ID" value="PMD15199.1"/>
    <property type="molecule type" value="Genomic_DNA"/>
</dbReference>
<dbReference type="OrthoDB" id="5422510at2759"/>